<evidence type="ECO:0000313" key="1">
    <source>
        <dbReference type="EMBL" id="GAF91828.1"/>
    </source>
</evidence>
<sequence>VDELMCYTGYATKAEQYFQGWITDRDHWSVVESMGALERGLGEKPEIIGWRFSTDGVATAGELGIPTIGFGPGDPALAHQPNERIALADVASAARGYCALAYRLTS</sequence>
<dbReference type="EMBL" id="BARS01011611">
    <property type="protein sequence ID" value="GAF91828.1"/>
    <property type="molecule type" value="Genomic_DNA"/>
</dbReference>
<gene>
    <name evidence="1" type="ORF">S01H1_21055</name>
</gene>
<protein>
    <recommendedName>
        <fullName evidence="2">Peptidase M20 dimerisation domain-containing protein</fullName>
    </recommendedName>
</protein>
<reference evidence="1" key="1">
    <citation type="journal article" date="2014" name="Front. Microbiol.">
        <title>High frequency of phylogenetically diverse reductive dehalogenase-homologous genes in deep subseafloor sedimentary metagenomes.</title>
        <authorList>
            <person name="Kawai M."/>
            <person name="Futagami T."/>
            <person name="Toyoda A."/>
            <person name="Takaki Y."/>
            <person name="Nishi S."/>
            <person name="Hori S."/>
            <person name="Arai W."/>
            <person name="Tsubouchi T."/>
            <person name="Morono Y."/>
            <person name="Uchiyama I."/>
            <person name="Ito T."/>
            <person name="Fujiyama A."/>
            <person name="Inagaki F."/>
            <person name="Takami H."/>
        </authorList>
    </citation>
    <scope>NUCLEOTIDE SEQUENCE</scope>
    <source>
        <strain evidence="1">Expedition CK06-06</strain>
    </source>
</reference>
<evidence type="ECO:0008006" key="2">
    <source>
        <dbReference type="Google" id="ProtNLM"/>
    </source>
</evidence>
<comment type="caution">
    <text evidence="1">The sequence shown here is derived from an EMBL/GenBank/DDBJ whole genome shotgun (WGS) entry which is preliminary data.</text>
</comment>
<feature type="non-terminal residue" evidence="1">
    <location>
        <position position="1"/>
    </location>
</feature>
<dbReference type="GO" id="GO:0016787">
    <property type="term" value="F:hydrolase activity"/>
    <property type="evidence" value="ECO:0007669"/>
    <property type="project" value="InterPro"/>
</dbReference>
<organism evidence="1">
    <name type="scientific">marine sediment metagenome</name>
    <dbReference type="NCBI Taxonomy" id="412755"/>
    <lineage>
        <taxon>unclassified sequences</taxon>
        <taxon>metagenomes</taxon>
        <taxon>ecological metagenomes</taxon>
    </lineage>
</organism>
<dbReference type="SUPFAM" id="SSF53187">
    <property type="entry name" value="Zn-dependent exopeptidases"/>
    <property type="match status" value="1"/>
</dbReference>
<dbReference type="Gene3D" id="3.40.630.10">
    <property type="entry name" value="Zn peptidases"/>
    <property type="match status" value="1"/>
</dbReference>
<name>X0TE55_9ZZZZ</name>
<proteinExistence type="predicted"/>
<dbReference type="InterPro" id="IPR002933">
    <property type="entry name" value="Peptidase_M20"/>
</dbReference>
<dbReference type="Pfam" id="PF01546">
    <property type="entry name" value="Peptidase_M20"/>
    <property type="match status" value="1"/>
</dbReference>
<dbReference type="AlphaFoldDB" id="X0TE55"/>
<accession>X0TE55</accession>